<dbReference type="Pfam" id="PF08240">
    <property type="entry name" value="ADH_N"/>
    <property type="match status" value="1"/>
</dbReference>
<name>A0AA39WK55_9PEZI</name>
<comment type="similarity">
    <text evidence="1">Belongs to the zinc-containing alcohol dehydrogenase family.</text>
</comment>
<evidence type="ECO:0000256" key="1">
    <source>
        <dbReference type="ARBA" id="ARBA00008072"/>
    </source>
</evidence>
<dbReference type="Pfam" id="PF00107">
    <property type="entry name" value="ADH_zinc_N"/>
    <property type="match status" value="1"/>
</dbReference>
<proteinExistence type="inferred from homology"/>
<dbReference type="Proteomes" id="UP001175000">
    <property type="component" value="Unassembled WGS sequence"/>
</dbReference>
<dbReference type="InterPro" id="IPR013154">
    <property type="entry name" value="ADH-like_N"/>
</dbReference>
<dbReference type="SMART" id="SM00829">
    <property type="entry name" value="PKS_ER"/>
    <property type="match status" value="1"/>
</dbReference>
<keyword evidence="3" id="KW-0560">Oxidoreductase</keyword>
<gene>
    <name evidence="5" type="ORF">B0T14DRAFT_568471</name>
</gene>
<dbReference type="AlphaFoldDB" id="A0AA39WK55"/>
<dbReference type="InterPro" id="IPR036291">
    <property type="entry name" value="NAD(P)-bd_dom_sf"/>
</dbReference>
<dbReference type="Gene3D" id="3.40.50.720">
    <property type="entry name" value="NAD(P)-binding Rossmann-like Domain"/>
    <property type="match status" value="1"/>
</dbReference>
<evidence type="ECO:0000256" key="3">
    <source>
        <dbReference type="ARBA" id="ARBA00023002"/>
    </source>
</evidence>
<protein>
    <submittedName>
        <fullName evidence="5">Chaperonin 10-like protein</fullName>
    </submittedName>
</protein>
<keyword evidence="6" id="KW-1185">Reference proteome</keyword>
<dbReference type="GO" id="GO:0016651">
    <property type="term" value="F:oxidoreductase activity, acting on NAD(P)H"/>
    <property type="evidence" value="ECO:0007669"/>
    <property type="project" value="InterPro"/>
</dbReference>
<dbReference type="Gene3D" id="3.90.180.10">
    <property type="entry name" value="Medium-chain alcohol dehydrogenases, catalytic domain"/>
    <property type="match status" value="1"/>
</dbReference>
<dbReference type="InterPro" id="IPR020843">
    <property type="entry name" value="ER"/>
</dbReference>
<dbReference type="InterPro" id="IPR047122">
    <property type="entry name" value="Trans-enoyl_RdTase-like"/>
</dbReference>
<dbReference type="SUPFAM" id="SSF50129">
    <property type="entry name" value="GroES-like"/>
    <property type="match status" value="1"/>
</dbReference>
<dbReference type="InterPro" id="IPR013149">
    <property type="entry name" value="ADH-like_C"/>
</dbReference>
<dbReference type="EMBL" id="JAULSU010000005">
    <property type="protein sequence ID" value="KAK0616903.1"/>
    <property type="molecule type" value="Genomic_DNA"/>
</dbReference>
<evidence type="ECO:0000313" key="5">
    <source>
        <dbReference type="EMBL" id="KAK0616903.1"/>
    </source>
</evidence>
<dbReference type="InterPro" id="IPR011032">
    <property type="entry name" value="GroES-like_sf"/>
</dbReference>
<dbReference type="CDD" id="cd08249">
    <property type="entry name" value="enoyl_reductase_like"/>
    <property type="match status" value="1"/>
</dbReference>
<evidence type="ECO:0000259" key="4">
    <source>
        <dbReference type="SMART" id="SM00829"/>
    </source>
</evidence>
<evidence type="ECO:0000313" key="6">
    <source>
        <dbReference type="Proteomes" id="UP001175000"/>
    </source>
</evidence>
<keyword evidence="2" id="KW-0521">NADP</keyword>
<organism evidence="5 6">
    <name type="scientific">Immersiella caudata</name>
    <dbReference type="NCBI Taxonomy" id="314043"/>
    <lineage>
        <taxon>Eukaryota</taxon>
        <taxon>Fungi</taxon>
        <taxon>Dikarya</taxon>
        <taxon>Ascomycota</taxon>
        <taxon>Pezizomycotina</taxon>
        <taxon>Sordariomycetes</taxon>
        <taxon>Sordariomycetidae</taxon>
        <taxon>Sordariales</taxon>
        <taxon>Lasiosphaeriaceae</taxon>
        <taxon>Immersiella</taxon>
    </lineage>
</organism>
<dbReference type="PANTHER" id="PTHR45348">
    <property type="entry name" value="HYPOTHETICAL OXIDOREDUCTASE (EUROFUNG)"/>
    <property type="match status" value="1"/>
</dbReference>
<comment type="caution">
    <text evidence="5">The sequence shown here is derived from an EMBL/GenBank/DDBJ whole genome shotgun (WGS) entry which is preliminary data.</text>
</comment>
<evidence type="ECO:0000256" key="2">
    <source>
        <dbReference type="ARBA" id="ARBA00022857"/>
    </source>
</evidence>
<dbReference type="SUPFAM" id="SSF51735">
    <property type="entry name" value="NAD(P)-binding Rossmann-fold domains"/>
    <property type="match status" value="1"/>
</dbReference>
<sequence>MKAREALVALRTGRYSLVPNVPIPGIEPGEMLCKVRAVALNPVDWKVIDLSASPDAIGGYDFAGEVIEVSSCVSRFKVGDRILAMTFGTNPLRLASGAFSNVAIATEDLACKVPEWMSFQQASSMAVAIATAGLALHRTMGIPISTEMEHGGAQPKNPFFVLVSGGATATGTVAIQLLKACGAVPIATCSPQNSTLVKLAGAVETFDYRSPTCGIEISAYTNNTLSLVLDCVTEAASMKLCYEAIGPTGGHYVALDPFPTNIQYTRRDVRAESIMALTLFGGEVALDGAYGYPADPTARPFARRIFLMAEQLLGDRRLIPHPIEVRLGGLEGVKTGIEDLRRGGVRATKLVYPLS</sequence>
<accession>A0AA39WK55</accession>
<reference evidence="5" key="1">
    <citation type="submission" date="2023-06" db="EMBL/GenBank/DDBJ databases">
        <title>Genome-scale phylogeny and comparative genomics of the fungal order Sordariales.</title>
        <authorList>
            <consortium name="Lawrence Berkeley National Laboratory"/>
            <person name="Hensen N."/>
            <person name="Bonometti L."/>
            <person name="Westerberg I."/>
            <person name="Brannstrom I.O."/>
            <person name="Guillou S."/>
            <person name="Cros-Aarteil S."/>
            <person name="Calhoun S."/>
            <person name="Haridas S."/>
            <person name="Kuo A."/>
            <person name="Mondo S."/>
            <person name="Pangilinan J."/>
            <person name="Riley R."/>
            <person name="Labutti K."/>
            <person name="Andreopoulos B."/>
            <person name="Lipzen A."/>
            <person name="Chen C."/>
            <person name="Yanf M."/>
            <person name="Daum C."/>
            <person name="Ng V."/>
            <person name="Clum A."/>
            <person name="Steindorff A."/>
            <person name="Ohm R."/>
            <person name="Martin F."/>
            <person name="Silar P."/>
            <person name="Natvig D."/>
            <person name="Lalanne C."/>
            <person name="Gautier V."/>
            <person name="Ament-Velasquez S.L."/>
            <person name="Kruys A."/>
            <person name="Hutchinson M.I."/>
            <person name="Powell A.J."/>
            <person name="Barry K."/>
            <person name="Miller A.N."/>
            <person name="Grigoriev I.V."/>
            <person name="Debuchy R."/>
            <person name="Gladieux P."/>
            <person name="Thoren M.H."/>
            <person name="Johannesson H."/>
        </authorList>
    </citation>
    <scope>NUCLEOTIDE SEQUENCE</scope>
    <source>
        <strain evidence="5">CBS 606.72</strain>
    </source>
</reference>
<dbReference type="PANTHER" id="PTHR45348:SF6">
    <property type="entry name" value="TRANS-ENOYL REDUCTASE APDC"/>
    <property type="match status" value="1"/>
</dbReference>
<feature type="domain" description="Enoyl reductase (ER)" evidence="4">
    <location>
        <begin position="13"/>
        <end position="351"/>
    </location>
</feature>